<feature type="compositionally biased region" description="Low complexity" evidence="1">
    <location>
        <begin position="92"/>
        <end position="102"/>
    </location>
</feature>
<accession>Q6K606</accession>
<dbReference type="AlphaFoldDB" id="Q6K606"/>
<proteinExistence type="predicted"/>
<dbReference type="EMBL" id="AP005299">
    <property type="protein sequence ID" value="BAD23241.1"/>
    <property type="molecule type" value="Genomic_DNA"/>
</dbReference>
<evidence type="ECO:0000256" key="1">
    <source>
        <dbReference type="SAM" id="MobiDB-lite"/>
    </source>
</evidence>
<gene>
    <name evidence="2" type="primary">OJ1789_D08.16</name>
</gene>
<protein>
    <submittedName>
        <fullName evidence="2">Uncharacterized protein</fullName>
    </submittedName>
</protein>
<dbReference type="Proteomes" id="UP000000763">
    <property type="component" value="Chromosome 2"/>
</dbReference>
<reference evidence="3" key="2">
    <citation type="journal article" date="2008" name="Nucleic Acids Res.">
        <title>The rice annotation project database (RAP-DB): 2008 update.</title>
        <authorList>
            <consortium name="The rice annotation project (RAP)"/>
        </authorList>
    </citation>
    <scope>GENOME REANNOTATION</scope>
    <source>
        <strain evidence="3">cv. Nipponbare</strain>
    </source>
</reference>
<reference evidence="3" key="1">
    <citation type="journal article" date="2005" name="Nature">
        <title>The map-based sequence of the rice genome.</title>
        <authorList>
            <consortium name="International rice genome sequencing project (IRGSP)"/>
            <person name="Matsumoto T."/>
            <person name="Wu J."/>
            <person name="Kanamori H."/>
            <person name="Katayose Y."/>
            <person name="Fujisawa M."/>
            <person name="Namiki N."/>
            <person name="Mizuno H."/>
            <person name="Yamamoto K."/>
            <person name="Antonio B.A."/>
            <person name="Baba T."/>
            <person name="Sakata K."/>
            <person name="Nagamura Y."/>
            <person name="Aoki H."/>
            <person name="Arikawa K."/>
            <person name="Arita K."/>
            <person name="Bito T."/>
            <person name="Chiden Y."/>
            <person name="Fujitsuka N."/>
            <person name="Fukunaka R."/>
            <person name="Hamada M."/>
            <person name="Harada C."/>
            <person name="Hayashi A."/>
            <person name="Hijishita S."/>
            <person name="Honda M."/>
            <person name="Hosokawa S."/>
            <person name="Ichikawa Y."/>
            <person name="Idonuma A."/>
            <person name="Iijima M."/>
            <person name="Ikeda M."/>
            <person name="Ikeno M."/>
            <person name="Ito K."/>
            <person name="Ito S."/>
            <person name="Ito T."/>
            <person name="Ito Y."/>
            <person name="Ito Y."/>
            <person name="Iwabuchi A."/>
            <person name="Kamiya K."/>
            <person name="Karasawa W."/>
            <person name="Kurita K."/>
            <person name="Katagiri S."/>
            <person name="Kikuta A."/>
            <person name="Kobayashi H."/>
            <person name="Kobayashi N."/>
            <person name="Machita K."/>
            <person name="Maehara T."/>
            <person name="Masukawa M."/>
            <person name="Mizubayashi T."/>
            <person name="Mukai Y."/>
            <person name="Nagasaki H."/>
            <person name="Nagata Y."/>
            <person name="Naito S."/>
            <person name="Nakashima M."/>
            <person name="Nakama Y."/>
            <person name="Nakamichi Y."/>
            <person name="Nakamura M."/>
            <person name="Meguro A."/>
            <person name="Negishi M."/>
            <person name="Ohta I."/>
            <person name="Ohta T."/>
            <person name="Okamoto M."/>
            <person name="Ono N."/>
            <person name="Saji S."/>
            <person name="Sakaguchi M."/>
            <person name="Sakai K."/>
            <person name="Shibata M."/>
            <person name="Shimokawa T."/>
            <person name="Song J."/>
            <person name="Takazaki Y."/>
            <person name="Terasawa K."/>
            <person name="Tsugane M."/>
            <person name="Tsuji K."/>
            <person name="Ueda S."/>
            <person name="Waki K."/>
            <person name="Yamagata H."/>
            <person name="Yamamoto M."/>
            <person name="Yamamoto S."/>
            <person name="Yamane H."/>
            <person name="Yoshiki S."/>
            <person name="Yoshihara R."/>
            <person name="Yukawa K."/>
            <person name="Zhong H."/>
            <person name="Yano M."/>
            <person name="Yuan Q."/>
            <person name="Ouyang S."/>
            <person name="Liu J."/>
            <person name="Jones K.M."/>
            <person name="Gansberger K."/>
            <person name="Moffat K."/>
            <person name="Hill J."/>
            <person name="Bera J."/>
            <person name="Fadrosh D."/>
            <person name="Jin S."/>
            <person name="Johri S."/>
            <person name="Kim M."/>
            <person name="Overton L."/>
            <person name="Reardon M."/>
            <person name="Tsitrin T."/>
            <person name="Vuong H."/>
            <person name="Weaver B."/>
            <person name="Ciecko A."/>
            <person name="Tallon L."/>
            <person name="Jackson J."/>
            <person name="Pai G."/>
            <person name="Aken S.V."/>
            <person name="Utterback T."/>
            <person name="Reidmuller S."/>
            <person name="Feldblyum T."/>
            <person name="Hsiao J."/>
            <person name="Zismann V."/>
            <person name="Iobst S."/>
            <person name="de Vazeille A.R."/>
            <person name="Buell C.R."/>
            <person name="Ying K."/>
            <person name="Li Y."/>
            <person name="Lu T."/>
            <person name="Huang Y."/>
            <person name="Zhao Q."/>
            <person name="Feng Q."/>
            <person name="Zhang L."/>
            <person name="Zhu J."/>
            <person name="Weng Q."/>
            <person name="Mu J."/>
            <person name="Lu Y."/>
            <person name="Fan D."/>
            <person name="Liu Y."/>
            <person name="Guan J."/>
            <person name="Zhang Y."/>
            <person name="Yu S."/>
            <person name="Liu X."/>
            <person name="Zhang Y."/>
            <person name="Hong G."/>
            <person name="Han B."/>
            <person name="Choisne N."/>
            <person name="Demange N."/>
            <person name="Orjeda G."/>
            <person name="Samain S."/>
            <person name="Cattolico L."/>
            <person name="Pelletier E."/>
            <person name="Couloux A."/>
            <person name="Segurens B."/>
            <person name="Wincker P."/>
            <person name="D'Hont A."/>
            <person name="Scarpelli C."/>
            <person name="Weissenbach J."/>
            <person name="Salanoubat M."/>
            <person name="Quetier F."/>
            <person name="Yu Y."/>
            <person name="Kim H.R."/>
            <person name="Rambo T."/>
            <person name="Currie J."/>
            <person name="Collura K."/>
            <person name="Luo M."/>
            <person name="Yang T."/>
            <person name="Ammiraju J.S.S."/>
            <person name="Engler F."/>
            <person name="Soderlund C."/>
            <person name="Wing R.A."/>
            <person name="Palmer L.E."/>
            <person name="de la Bastide M."/>
            <person name="Spiegel L."/>
            <person name="Nascimento L."/>
            <person name="Zutavern T."/>
            <person name="O'Shaughnessy A."/>
            <person name="Dike S."/>
            <person name="Dedhia N."/>
            <person name="Preston R."/>
            <person name="Balija V."/>
            <person name="McCombie W.R."/>
            <person name="Chow T."/>
            <person name="Chen H."/>
            <person name="Chung M."/>
            <person name="Chen C."/>
            <person name="Shaw J."/>
            <person name="Wu H."/>
            <person name="Hsiao K."/>
            <person name="Chao Y."/>
            <person name="Chu M."/>
            <person name="Cheng C."/>
            <person name="Hour A."/>
            <person name="Lee P."/>
            <person name="Lin S."/>
            <person name="Lin Y."/>
            <person name="Liou J."/>
            <person name="Liu S."/>
            <person name="Hsing Y."/>
            <person name="Raghuvanshi S."/>
            <person name="Mohanty A."/>
            <person name="Bharti A.K."/>
            <person name="Gaur A."/>
            <person name="Gupta V."/>
            <person name="Kumar D."/>
            <person name="Ravi V."/>
            <person name="Vij S."/>
            <person name="Kapur A."/>
            <person name="Khurana P."/>
            <person name="Khurana P."/>
            <person name="Khurana J.P."/>
            <person name="Tyagi A.K."/>
            <person name="Gaikwad K."/>
            <person name="Singh A."/>
            <person name="Dalal V."/>
            <person name="Srivastava S."/>
            <person name="Dixit A."/>
            <person name="Pal A.K."/>
            <person name="Ghazi I.A."/>
            <person name="Yadav M."/>
            <person name="Pandit A."/>
            <person name="Bhargava A."/>
            <person name="Sureshbabu K."/>
            <person name="Batra K."/>
            <person name="Sharma T.R."/>
            <person name="Mohapatra T."/>
            <person name="Singh N.K."/>
            <person name="Messing J."/>
            <person name="Nelson A.B."/>
            <person name="Fuks G."/>
            <person name="Kavchok S."/>
            <person name="Keizer G."/>
            <person name="Linton E."/>
            <person name="Llaca V."/>
            <person name="Song R."/>
            <person name="Tanyolac B."/>
            <person name="Young S."/>
            <person name="Ho-Il K."/>
            <person name="Hahn J.H."/>
            <person name="Sangsakoo G."/>
            <person name="Vanavichit A."/>
            <person name="de Mattos Luiz.A.T."/>
            <person name="Zimmer P.D."/>
            <person name="Malone G."/>
            <person name="Dellagostin O."/>
            <person name="de Oliveira A.C."/>
            <person name="Bevan M."/>
            <person name="Bancroft I."/>
            <person name="Minx P."/>
            <person name="Cordum H."/>
            <person name="Wilson R."/>
            <person name="Cheng Z."/>
            <person name="Jin W."/>
            <person name="Jiang J."/>
            <person name="Leong S.A."/>
            <person name="Iwama H."/>
            <person name="Gojobori T."/>
            <person name="Itoh T."/>
            <person name="Niimura Y."/>
            <person name="Fujii Y."/>
            <person name="Habara T."/>
            <person name="Sakai H."/>
            <person name="Sato Y."/>
            <person name="Wilson G."/>
            <person name="Kumar K."/>
            <person name="McCouch S."/>
            <person name="Juretic N."/>
            <person name="Hoen D."/>
            <person name="Wright S."/>
            <person name="Bruskiewich R."/>
            <person name="Bureau T."/>
            <person name="Miyao A."/>
            <person name="Hirochika H."/>
            <person name="Nishikawa T."/>
            <person name="Kadowaki K."/>
            <person name="Sugiura M."/>
            <person name="Burr B."/>
            <person name="Sasaki T."/>
        </authorList>
    </citation>
    <scope>NUCLEOTIDE SEQUENCE [LARGE SCALE GENOMIC DNA]</scope>
    <source>
        <strain evidence="3">cv. Nipponbare</strain>
    </source>
</reference>
<evidence type="ECO:0000313" key="2">
    <source>
        <dbReference type="EMBL" id="BAD23241.1"/>
    </source>
</evidence>
<organism evidence="2 3">
    <name type="scientific">Oryza sativa subsp. japonica</name>
    <name type="common">Rice</name>
    <dbReference type="NCBI Taxonomy" id="39947"/>
    <lineage>
        <taxon>Eukaryota</taxon>
        <taxon>Viridiplantae</taxon>
        <taxon>Streptophyta</taxon>
        <taxon>Embryophyta</taxon>
        <taxon>Tracheophyta</taxon>
        <taxon>Spermatophyta</taxon>
        <taxon>Magnoliopsida</taxon>
        <taxon>Liliopsida</taxon>
        <taxon>Poales</taxon>
        <taxon>Poaceae</taxon>
        <taxon>BOP clade</taxon>
        <taxon>Oryzoideae</taxon>
        <taxon>Oryzeae</taxon>
        <taxon>Oryzinae</taxon>
        <taxon>Oryza</taxon>
        <taxon>Oryza sativa</taxon>
    </lineage>
</organism>
<feature type="compositionally biased region" description="Basic and acidic residues" evidence="1">
    <location>
        <begin position="71"/>
        <end position="91"/>
    </location>
</feature>
<feature type="region of interest" description="Disordered" evidence="1">
    <location>
        <begin position="21"/>
        <end position="150"/>
    </location>
</feature>
<sequence>MQPHIFLMEILSWAFLPEPGRIRPGPSQPRRLPPGLQAHQPGPGPAFAASLCGLISPRRERPDPSRPSSSDGRDRSHAEQNRRGGRPRENPSPHSLLPSFSHARGDGERDDDDGEAAHDGVEMAPPSLARRGCVPPYPARIPVERCSTVP</sequence>
<evidence type="ECO:0000313" key="3">
    <source>
        <dbReference type="Proteomes" id="UP000000763"/>
    </source>
</evidence>
<name>Q6K606_ORYSJ</name>